<comment type="similarity">
    <text evidence="1">Belongs to the UPF0098 family.</text>
</comment>
<dbReference type="InterPro" id="IPR005247">
    <property type="entry name" value="YbhB_YbcL/LppC-like"/>
</dbReference>
<evidence type="ECO:0008006" key="4">
    <source>
        <dbReference type="Google" id="ProtNLM"/>
    </source>
</evidence>
<evidence type="ECO:0000313" key="3">
    <source>
        <dbReference type="Proteomes" id="UP001501842"/>
    </source>
</evidence>
<dbReference type="CDD" id="cd00865">
    <property type="entry name" value="PEBP_bact_arch"/>
    <property type="match status" value="1"/>
</dbReference>
<keyword evidence="3" id="KW-1185">Reference proteome</keyword>
<evidence type="ECO:0000256" key="1">
    <source>
        <dbReference type="ARBA" id="ARBA00007120"/>
    </source>
</evidence>
<dbReference type="SUPFAM" id="SSF49777">
    <property type="entry name" value="PEBP-like"/>
    <property type="match status" value="1"/>
</dbReference>
<protein>
    <recommendedName>
        <fullName evidence="4">YbhB/YbcL family Raf kinase inhibitor-like protein</fullName>
    </recommendedName>
</protein>
<dbReference type="Pfam" id="PF01161">
    <property type="entry name" value="PBP"/>
    <property type="match status" value="1"/>
</dbReference>
<evidence type="ECO:0000313" key="2">
    <source>
        <dbReference type="EMBL" id="GAA2738598.1"/>
    </source>
</evidence>
<accession>A0ABN3UVB0</accession>
<dbReference type="EMBL" id="BAAATZ010000042">
    <property type="protein sequence ID" value="GAA2738598.1"/>
    <property type="molecule type" value="Genomic_DNA"/>
</dbReference>
<dbReference type="Proteomes" id="UP001501842">
    <property type="component" value="Unassembled WGS sequence"/>
</dbReference>
<dbReference type="PANTHER" id="PTHR30289">
    <property type="entry name" value="UNCHARACTERIZED PROTEIN YBCL-RELATED"/>
    <property type="match status" value="1"/>
</dbReference>
<dbReference type="NCBIfam" id="TIGR00481">
    <property type="entry name" value="YbhB/YbcL family Raf kinase inhibitor-like protein"/>
    <property type="match status" value="1"/>
</dbReference>
<dbReference type="PANTHER" id="PTHR30289:SF1">
    <property type="entry name" value="PEBP (PHOSPHATIDYLETHANOLAMINE-BINDING PROTEIN) FAMILY PROTEIN"/>
    <property type="match status" value="1"/>
</dbReference>
<organism evidence="2 3">
    <name type="scientific">Actinocorallia aurantiaca</name>
    <dbReference type="NCBI Taxonomy" id="46204"/>
    <lineage>
        <taxon>Bacteria</taxon>
        <taxon>Bacillati</taxon>
        <taxon>Actinomycetota</taxon>
        <taxon>Actinomycetes</taxon>
        <taxon>Streptosporangiales</taxon>
        <taxon>Thermomonosporaceae</taxon>
        <taxon>Actinocorallia</taxon>
    </lineage>
</organism>
<sequence>MKMTSGRATVLGATLMSLLSGCGVVGSGSGDGGELAEFTVSSSAFADLKDIPVRYACAAYGGQGKALPLHWSGVPEAKAFAIVVDDPDARGGTYIHWVLANLDGTTADLVEAALPDRAVQGRNSAGQASYAAPCPPKGERHRYRYTVYALKEQVPADEVAQLKDSLPAIAKRTVARGRITGYLGQNPDS</sequence>
<dbReference type="RefSeq" id="WP_344458223.1">
    <property type="nucleotide sequence ID" value="NZ_BAAATZ010000042.1"/>
</dbReference>
<dbReference type="InterPro" id="IPR008914">
    <property type="entry name" value="PEBP"/>
</dbReference>
<dbReference type="PROSITE" id="PS51257">
    <property type="entry name" value="PROKAR_LIPOPROTEIN"/>
    <property type="match status" value="1"/>
</dbReference>
<reference evidence="2 3" key="1">
    <citation type="journal article" date="2019" name="Int. J. Syst. Evol. Microbiol.">
        <title>The Global Catalogue of Microorganisms (GCM) 10K type strain sequencing project: providing services to taxonomists for standard genome sequencing and annotation.</title>
        <authorList>
            <consortium name="The Broad Institute Genomics Platform"/>
            <consortium name="The Broad Institute Genome Sequencing Center for Infectious Disease"/>
            <person name="Wu L."/>
            <person name="Ma J."/>
        </authorList>
    </citation>
    <scope>NUCLEOTIDE SEQUENCE [LARGE SCALE GENOMIC DNA]</scope>
    <source>
        <strain evidence="2 3">JCM 8201</strain>
    </source>
</reference>
<gene>
    <name evidence="2" type="ORF">GCM10010439_73180</name>
</gene>
<proteinExistence type="inferred from homology"/>
<comment type="caution">
    <text evidence="2">The sequence shown here is derived from an EMBL/GenBank/DDBJ whole genome shotgun (WGS) entry which is preliminary data.</text>
</comment>
<name>A0ABN3UVB0_9ACTN</name>
<dbReference type="InterPro" id="IPR036610">
    <property type="entry name" value="PEBP-like_sf"/>
</dbReference>
<dbReference type="Gene3D" id="3.90.280.10">
    <property type="entry name" value="PEBP-like"/>
    <property type="match status" value="1"/>
</dbReference>